<reference evidence="1" key="1">
    <citation type="submission" date="2022-11" db="EMBL/GenBank/DDBJ databases">
        <title>Genome Resource of Sclerotinia nivalis Strain SnTB1, a Plant Pathogen Isolated from American Ginseng.</title>
        <authorList>
            <person name="Fan S."/>
        </authorList>
    </citation>
    <scope>NUCLEOTIDE SEQUENCE</scope>
    <source>
        <strain evidence="1">SnTB1</strain>
    </source>
</reference>
<dbReference type="EMBL" id="JAPEIS010000007">
    <property type="protein sequence ID" value="KAJ8064298.1"/>
    <property type="molecule type" value="Genomic_DNA"/>
</dbReference>
<comment type="caution">
    <text evidence="1">The sequence shown here is derived from an EMBL/GenBank/DDBJ whole genome shotgun (WGS) entry which is preliminary data.</text>
</comment>
<evidence type="ECO:0000313" key="2">
    <source>
        <dbReference type="Proteomes" id="UP001152300"/>
    </source>
</evidence>
<dbReference type="Proteomes" id="UP001152300">
    <property type="component" value="Unassembled WGS sequence"/>
</dbReference>
<organism evidence="1 2">
    <name type="scientific">Sclerotinia nivalis</name>
    <dbReference type="NCBI Taxonomy" id="352851"/>
    <lineage>
        <taxon>Eukaryota</taxon>
        <taxon>Fungi</taxon>
        <taxon>Dikarya</taxon>
        <taxon>Ascomycota</taxon>
        <taxon>Pezizomycotina</taxon>
        <taxon>Leotiomycetes</taxon>
        <taxon>Helotiales</taxon>
        <taxon>Sclerotiniaceae</taxon>
        <taxon>Sclerotinia</taxon>
    </lineage>
</organism>
<gene>
    <name evidence="1" type="ORF">OCU04_006644</name>
</gene>
<evidence type="ECO:0000313" key="1">
    <source>
        <dbReference type="EMBL" id="KAJ8064298.1"/>
    </source>
</evidence>
<sequence length="369" mass="42878">MRKMNLFVKFEYDLSLYPVIVTIIKMKVPIFIADPNYLKNFKGTVMTHQMCYRKSPEVQNRFRPLTPNATSIIILGRHLHHLLVGLSAVRWEIHFHDDWLEHSVTLTDPYEIQESKGFFASLAGFFSTKPKEVEPFFTRKLQEKLIAPYRAILKAFPHFTFKGTIPEDLKIIASSEITLLPAIYDPDQVRMFLDNISNIKGQGAYLFNEGSMSSANGRWEYCRQTIEYGLAGDRGKRLRKSGGVKLMNSLAEIYFDLAYLCAQSTILLMHNQLKGHPSELETLPRCVRANRFDFEDWTEQYAIEITWQPDPIKLATLFYREAVCFRLSMVQEYLTWALRAIDRALQMMPNNLDFLIEKEKILIALTEIL</sequence>
<keyword evidence="2" id="KW-1185">Reference proteome</keyword>
<accession>A0A9X0AL21</accession>
<proteinExistence type="predicted"/>
<dbReference type="OrthoDB" id="5229512at2759"/>
<protein>
    <submittedName>
        <fullName evidence="1">Uncharacterized protein</fullName>
    </submittedName>
</protein>
<name>A0A9X0AL21_9HELO</name>
<dbReference type="AlphaFoldDB" id="A0A9X0AL21"/>